<keyword evidence="2" id="KW-1185">Reference proteome</keyword>
<evidence type="ECO:0000313" key="2">
    <source>
        <dbReference type="Proteomes" id="UP000186168"/>
    </source>
</evidence>
<reference evidence="1 2" key="1">
    <citation type="submission" date="2013-05" db="EMBL/GenBank/DDBJ databases">
        <title>Genome sequence of Streptomyces sparsogenes DSM 40356.</title>
        <authorList>
            <person name="Coyne S."/>
            <person name="Seebeck F.P."/>
        </authorList>
    </citation>
    <scope>NUCLEOTIDE SEQUENCE [LARGE SCALE GENOMIC DNA]</scope>
    <source>
        <strain evidence="1 2">DSM 40356</strain>
    </source>
</reference>
<proteinExistence type="predicted"/>
<dbReference type="STRING" id="67365.GCA_001704635_01748"/>
<dbReference type="EMBL" id="ASQP01000469">
    <property type="protein sequence ID" value="OMI34398.1"/>
    <property type="molecule type" value="Genomic_DNA"/>
</dbReference>
<gene>
    <name evidence="1" type="ORF">SPAR_36481</name>
</gene>
<dbReference type="Proteomes" id="UP000186168">
    <property type="component" value="Unassembled WGS sequence"/>
</dbReference>
<name>A0A1R1S875_9ACTN</name>
<sequence>MWKGKLLPERRPVHEEIHYRLYDGRTGQLLSFSSTNSFNAIVADILATQREHPNARIVGAQVNGPAYT</sequence>
<protein>
    <submittedName>
        <fullName evidence="1">PRL-18</fullName>
    </submittedName>
</protein>
<comment type="caution">
    <text evidence="1">The sequence shown here is derived from an EMBL/GenBank/DDBJ whole genome shotgun (WGS) entry which is preliminary data.</text>
</comment>
<accession>A0A1R1S875</accession>
<evidence type="ECO:0000313" key="1">
    <source>
        <dbReference type="EMBL" id="OMI34398.1"/>
    </source>
</evidence>
<organism evidence="1 2">
    <name type="scientific">Streptomyces sparsogenes DSM 40356</name>
    <dbReference type="NCBI Taxonomy" id="1331668"/>
    <lineage>
        <taxon>Bacteria</taxon>
        <taxon>Bacillati</taxon>
        <taxon>Actinomycetota</taxon>
        <taxon>Actinomycetes</taxon>
        <taxon>Kitasatosporales</taxon>
        <taxon>Streptomycetaceae</taxon>
        <taxon>Streptomyces</taxon>
    </lineage>
</organism>
<dbReference type="AlphaFoldDB" id="A0A1R1S875"/>